<feature type="signal peptide" evidence="1">
    <location>
        <begin position="1"/>
        <end position="21"/>
    </location>
</feature>
<dbReference type="EMBL" id="JAGIZB010000014">
    <property type="protein sequence ID" value="MBP0446073.1"/>
    <property type="molecule type" value="Genomic_DNA"/>
</dbReference>
<organism evidence="2 3">
    <name type="scientific">Pararoseomonas baculiformis</name>
    <dbReference type="NCBI Taxonomy" id="2820812"/>
    <lineage>
        <taxon>Bacteria</taxon>
        <taxon>Pseudomonadati</taxon>
        <taxon>Pseudomonadota</taxon>
        <taxon>Alphaproteobacteria</taxon>
        <taxon>Acetobacterales</taxon>
        <taxon>Acetobacteraceae</taxon>
        <taxon>Pararoseomonas</taxon>
    </lineage>
</organism>
<comment type="caution">
    <text evidence="2">The sequence shown here is derived from an EMBL/GenBank/DDBJ whole genome shotgun (WGS) entry which is preliminary data.</text>
</comment>
<feature type="chain" id="PRO_5045795567" evidence="1">
    <location>
        <begin position="22"/>
        <end position="221"/>
    </location>
</feature>
<evidence type="ECO:0000313" key="3">
    <source>
        <dbReference type="Proteomes" id="UP000681594"/>
    </source>
</evidence>
<evidence type="ECO:0000256" key="1">
    <source>
        <dbReference type="SAM" id="SignalP"/>
    </source>
</evidence>
<keyword evidence="1" id="KW-0732">Signal</keyword>
<dbReference type="Proteomes" id="UP000681594">
    <property type="component" value="Unassembled WGS sequence"/>
</dbReference>
<sequence length="221" mass="23464">MNRRTALLAGLVTLVARPALSQGSGGGRFWFDPTQLPSFTGVVERYLLTPEGKTDRLVFREGPQVLFPEHVADAIMAAVPPGRSIIVFGIRARRAPVITLLAWARDGESQPRFVDRPSWTFPEFRAADERLEAAGTIRMPLYTPQGDVIGAVLDEGVVIRLPAGVAQALGDRLAPGRPIAAAGHGATVPGRGKALDADRLGDSAEKLEPLPAPVLPPQSGG</sequence>
<proteinExistence type="predicted"/>
<gene>
    <name evidence="2" type="ORF">J8J14_14960</name>
</gene>
<reference evidence="2 3" key="1">
    <citation type="submission" date="2021-03" db="EMBL/GenBank/DDBJ databases">
        <authorList>
            <person name="So Y."/>
        </authorList>
    </citation>
    <scope>NUCLEOTIDE SEQUENCE [LARGE SCALE GENOMIC DNA]</scope>
    <source>
        <strain evidence="2 3">SSH11</strain>
    </source>
</reference>
<accession>A0ABS4AGE5</accession>
<keyword evidence="3" id="KW-1185">Reference proteome</keyword>
<name>A0ABS4AGE5_9PROT</name>
<dbReference type="RefSeq" id="WP_209380347.1">
    <property type="nucleotide sequence ID" value="NZ_JAGIZB010000014.1"/>
</dbReference>
<evidence type="ECO:0000313" key="2">
    <source>
        <dbReference type="EMBL" id="MBP0446073.1"/>
    </source>
</evidence>
<protein>
    <submittedName>
        <fullName evidence="2">Uncharacterized protein</fullName>
    </submittedName>
</protein>